<feature type="region of interest" description="Disordered" evidence="3">
    <location>
        <begin position="147"/>
        <end position="202"/>
    </location>
</feature>
<dbReference type="InterPro" id="IPR001978">
    <property type="entry name" value="Troponin"/>
</dbReference>
<dbReference type="OMA" id="RYDIDMK"/>
<evidence type="ECO:0000313" key="4">
    <source>
        <dbReference type="EMBL" id="ESO13218.1"/>
    </source>
</evidence>
<evidence type="ECO:0000256" key="2">
    <source>
        <dbReference type="SAM" id="Coils"/>
    </source>
</evidence>
<evidence type="ECO:0008006" key="7">
    <source>
        <dbReference type="Google" id="ProtNLM"/>
    </source>
</evidence>
<dbReference type="GO" id="GO:0006936">
    <property type="term" value="P:muscle contraction"/>
    <property type="evidence" value="ECO:0000318"/>
    <property type="project" value="GO_Central"/>
</dbReference>
<name>T1FPQ2_HELRO</name>
<keyword evidence="6" id="KW-1185">Reference proteome</keyword>
<dbReference type="Proteomes" id="UP000015101">
    <property type="component" value="Unassembled WGS sequence"/>
</dbReference>
<dbReference type="InterPro" id="IPR050875">
    <property type="entry name" value="Troponin_I"/>
</dbReference>
<evidence type="ECO:0000256" key="3">
    <source>
        <dbReference type="SAM" id="MobiDB-lite"/>
    </source>
</evidence>
<organism evidence="5 6">
    <name type="scientific">Helobdella robusta</name>
    <name type="common">Californian leech</name>
    <dbReference type="NCBI Taxonomy" id="6412"/>
    <lineage>
        <taxon>Eukaryota</taxon>
        <taxon>Metazoa</taxon>
        <taxon>Spiralia</taxon>
        <taxon>Lophotrochozoa</taxon>
        <taxon>Annelida</taxon>
        <taxon>Clitellata</taxon>
        <taxon>Hirudinea</taxon>
        <taxon>Rhynchobdellida</taxon>
        <taxon>Glossiphoniidae</taxon>
        <taxon>Helobdella</taxon>
    </lineage>
</organism>
<dbReference type="InParanoid" id="T1FPQ2"/>
<dbReference type="SUPFAM" id="SSF90250">
    <property type="entry name" value="Troponin coil-coiled subunits"/>
    <property type="match status" value="1"/>
</dbReference>
<proteinExistence type="inferred from homology"/>
<dbReference type="AlphaFoldDB" id="T1FPQ2"/>
<sequence>MEPEGITAKKQAKKKKGISLTPEKKKLLKQLIMQKAAEELKKQQEKEAEEKKKAVESRVPKLELAGLNQQALEQKVKELHAIVARLEEEKYDWECRLGRQTEEINELNIKVNDIKGKFSKPMLKKVAKAHTKFDLDKPKKKQMLTATLKSTGQSKFAVETKDEEKDKKPDWSQPKQHKEGEEEKEPEKEAEEEEEDEEEEEE</sequence>
<dbReference type="eggNOG" id="KOG3977">
    <property type="taxonomic scope" value="Eukaryota"/>
</dbReference>
<dbReference type="EMBL" id="KB095811">
    <property type="protein sequence ID" value="ESO13218.1"/>
    <property type="molecule type" value="Genomic_DNA"/>
</dbReference>
<keyword evidence="2" id="KW-0175">Coiled coil</keyword>
<dbReference type="KEGG" id="hro:HELRODRAFT_188163"/>
<reference evidence="4 6" key="2">
    <citation type="journal article" date="2013" name="Nature">
        <title>Insights into bilaterian evolution from three spiralian genomes.</title>
        <authorList>
            <person name="Simakov O."/>
            <person name="Marletaz F."/>
            <person name="Cho S.J."/>
            <person name="Edsinger-Gonzales E."/>
            <person name="Havlak P."/>
            <person name="Hellsten U."/>
            <person name="Kuo D.H."/>
            <person name="Larsson T."/>
            <person name="Lv J."/>
            <person name="Arendt D."/>
            <person name="Savage R."/>
            <person name="Osoegawa K."/>
            <person name="de Jong P."/>
            <person name="Grimwood J."/>
            <person name="Chapman J.A."/>
            <person name="Shapiro H."/>
            <person name="Aerts A."/>
            <person name="Otillar R.P."/>
            <person name="Terry A.Y."/>
            <person name="Boore J.L."/>
            <person name="Grigoriev I.V."/>
            <person name="Lindberg D.R."/>
            <person name="Seaver E.C."/>
            <person name="Weisblat D.A."/>
            <person name="Putnam N.H."/>
            <person name="Rokhsar D.S."/>
        </authorList>
    </citation>
    <scope>NUCLEOTIDE SEQUENCE</scope>
</reference>
<accession>T1FPQ2</accession>
<dbReference type="OrthoDB" id="371899at2759"/>
<dbReference type="STRING" id="6412.T1FPQ2"/>
<dbReference type="Gene3D" id="1.20.5.350">
    <property type="match status" value="1"/>
</dbReference>
<dbReference type="PANTHER" id="PTHR13738:SF1">
    <property type="entry name" value="TROPONIN I"/>
    <property type="match status" value="1"/>
</dbReference>
<dbReference type="HOGENOM" id="CLU_053937_0_0_1"/>
<dbReference type="GeneID" id="20210799"/>
<evidence type="ECO:0000256" key="1">
    <source>
        <dbReference type="ARBA" id="ARBA00009930"/>
    </source>
</evidence>
<dbReference type="PANTHER" id="PTHR13738">
    <property type="entry name" value="TROPONIN I"/>
    <property type="match status" value="1"/>
</dbReference>
<evidence type="ECO:0000313" key="6">
    <source>
        <dbReference type="Proteomes" id="UP000015101"/>
    </source>
</evidence>
<feature type="compositionally biased region" description="Acidic residues" evidence="3">
    <location>
        <begin position="188"/>
        <end position="202"/>
    </location>
</feature>
<dbReference type="EnsemblMetazoa" id="HelroT188163">
    <property type="protein sequence ID" value="HelroP188163"/>
    <property type="gene ID" value="HelroG188163"/>
</dbReference>
<comment type="similarity">
    <text evidence="1">Belongs to the troponin I family.</text>
</comment>
<dbReference type="InterPro" id="IPR038077">
    <property type="entry name" value="Troponin_sf"/>
</dbReference>
<dbReference type="Pfam" id="PF00992">
    <property type="entry name" value="Troponin"/>
    <property type="match status" value="1"/>
</dbReference>
<reference evidence="6" key="1">
    <citation type="submission" date="2012-12" db="EMBL/GenBank/DDBJ databases">
        <authorList>
            <person name="Hellsten U."/>
            <person name="Grimwood J."/>
            <person name="Chapman J.A."/>
            <person name="Shapiro H."/>
            <person name="Aerts A."/>
            <person name="Otillar R.P."/>
            <person name="Terry A.Y."/>
            <person name="Boore J.L."/>
            <person name="Simakov O."/>
            <person name="Marletaz F."/>
            <person name="Cho S.-J."/>
            <person name="Edsinger-Gonzales E."/>
            <person name="Havlak P."/>
            <person name="Kuo D.-H."/>
            <person name="Larsson T."/>
            <person name="Lv J."/>
            <person name="Arendt D."/>
            <person name="Savage R."/>
            <person name="Osoegawa K."/>
            <person name="de Jong P."/>
            <person name="Lindberg D.R."/>
            <person name="Seaver E.C."/>
            <person name="Weisblat D.A."/>
            <person name="Putnam N.H."/>
            <person name="Grigoriev I.V."/>
            <person name="Rokhsar D.S."/>
        </authorList>
    </citation>
    <scope>NUCLEOTIDE SEQUENCE</scope>
</reference>
<evidence type="ECO:0000313" key="5">
    <source>
        <dbReference type="EnsemblMetazoa" id="HelroP188163"/>
    </source>
</evidence>
<feature type="coiled-coil region" evidence="2">
    <location>
        <begin position="28"/>
        <end position="117"/>
    </location>
</feature>
<reference evidence="5" key="3">
    <citation type="submission" date="2015-06" db="UniProtKB">
        <authorList>
            <consortium name="EnsemblMetazoa"/>
        </authorList>
    </citation>
    <scope>IDENTIFICATION</scope>
</reference>
<dbReference type="FunFam" id="1.20.5.350:FF:000018">
    <property type="match status" value="1"/>
</dbReference>
<dbReference type="EMBL" id="AMQM01000392">
    <property type="status" value="NOT_ANNOTATED_CDS"/>
    <property type="molecule type" value="Genomic_DNA"/>
</dbReference>
<dbReference type="CTD" id="20210799"/>
<dbReference type="GO" id="GO:0005861">
    <property type="term" value="C:troponin complex"/>
    <property type="evidence" value="ECO:0000318"/>
    <property type="project" value="GO_Central"/>
</dbReference>
<gene>
    <name evidence="5" type="primary">20210799</name>
    <name evidence="4" type="ORF">HELRODRAFT_188163</name>
</gene>
<dbReference type="RefSeq" id="XP_009009938.1">
    <property type="nucleotide sequence ID" value="XM_009011690.1"/>
</dbReference>
<protein>
    <recommendedName>
        <fullName evidence="7">Troponin I</fullName>
    </recommendedName>
</protein>
<feature type="compositionally biased region" description="Basic and acidic residues" evidence="3">
    <location>
        <begin position="158"/>
        <end position="187"/>
    </location>
</feature>